<sequence>MASYNINDNLLLRKIIMQHYEHPKNKVCFVQDEINYLSYHNTTEGCGDDITVYVKLNHQKIIDVVFLGTGCAISISSTDIICELVKNLDLNNALLLINNYLNMIEGLDYNKDIMQELIAFYNVKKQMNRIRCARIGASALKMCLKQFTDKHKTIV</sequence>
<evidence type="ECO:0000259" key="1">
    <source>
        <dbReference type="Pfam" id="PF01592"/>
    </source>
</evidence>
<feature type="domain" description="NIF system FeS cluster assembly NifU N-terminal" evidence="1">
    <location>
        <begin position="14"/>
        <end position="152"/>
    </location>
</feature>
<evidence type="ECO:0000313" key="2">
    <source>
        <dbReference type="EMBL" id="ACA32899.1"/>
    </source>
</evidence>
<dbReference type="GO" id="GO:0016226">
    <property type="term" value="P:iron-sulfur cluster assembly"/>
    <property type="evidence" value="ECO:0007669"/>
    <property type="project" value="InterPro"/>
</dbReference>
<organism evidence="2 3">
    <name type="scientific">Ureaplasma parvum serovar 3 (strain ATCC 27815 / 27 / NCTC 11736)</name>
    <dbReference type="NCBI Taxonomy" id="505682"/>
    <lineage>
        <taxon>Bacteria</taxon>
        <taxon>Bacillati</taxon>
        <taxon>Mycoplasmatota</taxon>
        <taxon>Mycoplasmoidales</taxon>
        <taxon>Mycoplasmoidaceae</taxon>
        <taxon>Ureaplasma</taxon>
    </lineage>
</organism>
<dbReference type="EMBL" id="CP000942">
    <property type="protein sequence ID" value="ACA32899.1"/>
    <property type="molecule type" value="Genomic_DNA"/>
</dbReference>
<name>A0A2C9DYF0_UREP2</name>
<dbReference type="RefSeq" id="WP_006688443.1">
    <property type="nucleotide sequence ID" value="NC_010503.1"/>
</dbReference>
<dbReference type="Pfam" id="PF01592">
    <property type="entry name" value="NifU_N"/>
    <property type="match status" value="1"/>
</dbReference>
<dbReference type="InterPro" id="IPR002871">
    <property type="entry name" value="NIF_FeS_clus_asmbl_NifU_N"/>
</dbReference>
<accession>A0A2C9DYF0</accession>
<dbReference type="GO" id="GO:0051536">
    <property type="term" value="F:iron-sulfur cluster binding"/>
    <property type="evidence" value="ECO:0007669"/>
    <property type="project" value="InterPro"/>
</dbReference>
<dbReference type="KEGG" id="upa:UPA3_0472"/>
<reference evidence="2 3" key="1">
    <citation type="submission" date="2008-02" db="EMBL/GenBank/DDBJ databases">
        <title>Genome sequence of Ureaplasma parvum serovar 3.</title>
        <authorList>
            <person name="Methe B.A."/>
            <person name="Glass J."/>
            <person name="Waites K."/>
            <person name="Shrivastava S."/>
        </authorList>
    </citation>
    <scope>NUCLEOTIDE SEQUENCE [LARGE SCALE GENOMIC DNA]</scope>
    <source>
        <strain evidence="3">ATCC 27815 / 27 / NCTC 11736</strain>
    </source>
</reference>
<dbReference type="Proteomes" id="UP000002162">
    <property type="component" value="Chromosome"/>
</dbReference>
<dbReference type="PANTHER" id="PTHR10093">
    <property type="entry name" value="IRON-SULFUR CLUSTER ASSEMBLY ENZYME NIFU HOMOLOG"/>
    <property type="match status" value="1"/>
</dbReference>
<dbReference type="SUPFAM" id="SSF82649">
    <property type="entry name" value="SufE/NifU"/>
    <property type="match status" value="1"/>
</dbReference>
<protein>
    <submittedName>
        <fullName evidence="2">SUF system FeS assembly protein, NifU family</fullName>
    </submittedName>
</protein>
<dbReference type="Gene3D" id="3.90.1010.10">
    <property type="match status" value="1"/>
</dbReference>
<dbReference type="CDD" id="cd06664">
    <property type="entry name" value="IscU_like"/>
    <property type="match status" value="1"/>
</dbReference>
<dbReference type="GeneID" id="29672608"/>
<evidence type="ECO:0000313" key="3">
    <source>
        <dbReference type="Proteomes" id="UP000002162"/>
    </source>
</evidence>
<dbReference type="AlphaFoldDB" id="A0A2C9DYF0"/>
<dbReference type="GO" id="GO:0005506">
    <property type="term" value="F:iron ion binding"/>
    <property type="evidence" value="ECO:0007669"/>
    <property type="project" value="InterPro"/>
</dbReference>
<proteinExistence type="predicted"/>
<dbReference type="HOGENOM" id="CLU_079283_4_1_14"/>
<gene>
    <name evidence="2" type="ordered locus">UPA3_0472</name>
</gene>